<evidence type="ECO:0000313" key="5">
    <source>
        <dbReference type="EMBL" id="OZI60368.1"/>
    </source>
</evidence>
<dbReference type="EMBL" id="NEVS01000004">
    <property type="protein sequence ID" value="OZI60368.1"/>
    <property type="molecule type" value="Genomic_DNA"/>
</dbReference>
<dbReference type="Proteomes" id="UP000215767">
    <property type="component" value="Unassembled WGS sequence"/>
</dbReference>
<comment type="caution">
    <text evidence="5">The sequence shown here is derived from an EMBL/GenBank/DDBJ whole genome shotgun (WGS) entry which is preliminary data.</text>
</comment>
<dbReference type="GO" id="GO:0003860">
    <property type="term" value="F:3-hydroxyisobutyryl-CoA hydrolase activity"/>
    <property type="evidence" value="ECO:0007669"/>
    <property type="project" value="UniProtKB-EC"/>
</dbReference>
<accession>A0A261UEK4</accession>
<dbReference type="PANTHER" id="PTHR43176">
    <property type="entry name" value="3-HYDROXYISOBUTYRYL-COA HYDROLASE-RELATED"/>
    <property type="match status" value="1"/>
</dbReference>
<dbReference type="InterPro" id="IPR045004">
    <property type="entry name" value="ECH_dom"/>
</dbReference>
<sequence length="397" mass="43342">MNEPVLFEERPTENGMRIGVATLNAPQTLNGLSLEMAHLLDRRLVAWAADPGVAVVVLQGAGEKAFCAGGDLQGLYRSMREAPRDDPWANRYAREFFEVEYRLDYRIHAYPKPIVCWGNGFVMGGGIGLMMGASHRVVSETAKLAMPEISIGLFPDVGGSWLLNRMPGNTGMFLALTGAQLNPSDAFFAGLADFHVRQADWPGFLAQLLTLPWAGSTGAIGVEEEGRSFAPRSINDGLLRQALLALEPAEALAPGPLKQHSFQINHLCAGTDLDEIYENVAALAQHDDPWLAKAARTMLAGSPGTARLAFTLLQRMRQRSLEDVFRTEYVAALHAAAHGDFAEGIRALLIDKDRKPRWNPATIEAADKRWVLKFFEEPWPEGQPHPLADLGADVGVG</sequence>
<evidence type="ECO:0000256" key="3">
    <source>
        <dbReference type="ARBA" id="ARBA00022801"/>
    </source>
</evidence>
<dbReference type="GO" id="GO:0005829">
    <property type="term" value="C:cytosol"/>
    <property type="evidence" value="ECO:0007669"/>
    <property type="project" value="TreeGrafter"/>
</dbReference>
<dbReference type="RefSeq" id="WP_094841781.1">
    <property type="nucleotide sequence ID" value="NZ_NEVS01000004.1"/>
</dbReference>
<keyword evidence="3" id="KW-0378">Hydrolase</keyword>
<feature type="domain" description="Enoyl-CoA hydratase/isomerase" evidence="4">
    <location>
        <begin position="18"/>
        <end position="375"/>
    </location>
</feature>
<dbReference type="InterPro" id="IPR029045">
    <property type="entry name" value="ClpP/crotonase-like_dom_sf"/>
</dbReference>
<dbReference type="OrthoDB" id="9790967at2"/>
<dbReference type="GO" id="GO:0006574">
    <property type="term" value="P:L-valine catabolic process"/>
    <property type="evidence" value="ECO:0007669"/>
    <property type="project" value="TreeGrafter"/>
</dbReference>
<dbReference type="PANTHER" id="PTHR43176:SF3">
    <property type="entry name" value="3-HYDROXYISOBUTYRYL-COA HYDROLASE, MITOCHONDRIAL"/>
    <property type="match status" value="1"/>
</dbReference>
<name>A0A261UEK4_9BORD</name>
<dbReference type="Pfam" id="PF16113">
    <property type="entry name" value="ECH_2"/>
    <property type="match status" value="1"/>
</dbReference>
<dbReference type="SUPFAM" id="SSF52096">
    <property type="entry name" value="ClpP/crotonase"/>
    <property type="match status" value="1"/>
</dbReference>
<evidence type="ECO:0000313" key="6">
    <source>
        <dbReference type="Proteomes" id="UP000215767"/>
    </source>
</evidence>
<protein>
    <recommendedName>
        <fullName evidence="2">3-hydroxyisobutyryl-CoA hydrolase</fullName>
        <ecNumber evidence="2">3.1.2.4</ecNumber>
    </recommendedName>
</protein>
<evidence type="ECO:0000256" key="2">
    <source>
        <dbReference type="ARBA" id="ARBA00011915"/>
    </source>
</evidence>
<keyword evidence="6" id="KW-1185">Reference proteome</keyword>
<evidence type="ECO:0000256" key="1">
    <source>
        <dbReference type="ARBA" id="ARBA00001709"/>
    </source>
</evidence>
<dbReference type="CDD" id="cd06558">
    <property type="entry name" value="crotonase-like"/>
    <property type="match status" value="1"/>
</dbReference>
<proteinExistence type="predicted"/>
<gene>
    <name evidence="5" type="ORF">CAL28_13105</name>
</gene>
<reference evidence="6" key="1">
    <citation type="submission" date="2017-05" db="EMBL/GenBank/DDBJ databases">
        <title>Complete and WGS of Bordetella genogroups.</title>
        <authorList>
            <person name="Spilker T."/>
            <person name="Lipuma J."/>
        </authorList>
    </citation>
    <scope>NUCLEOTIDE SEQUENCE [LARGE SCALE GENOMIC DNA]</scope>
    <source>
        <strain evidence="6">AU8856</strain>
    </source>
</reference>
<comment type="catalytic activity">
    <reaction evidence="1">
        <text>3-hydroxy-2-methylpropanoyl-CoA + H2O = 3-hydroxy-2-methylpropanoate + CoA + H(+)</text>
        <dbReference type="Rhea" id="RHEA:20888"/>
        <dbReference type="ChEBI" id="CHEBI:11805"/>
        <dbReference type="ChEBI" id="CHEBI:15377"/>
        <dbReference type="ChEBI" id="CHEBI:15378"/>
        <dbReference type="ChEBI" id="CHEBI:57287"/>
        <dbReference type="ChEBI" id="CHEBI:57340"/>
        <dbReference type="EC" id="3.1.2.4"/>
    </reaction>
</comment>
<dbReference type="InterPro" id="IPR032259">
    <property type="entry name" value="HIBYL-CoA-H"/>
</dbReference>
<dbReference type="Gene3D" id="3.90.226.10">
    <property type="entry name" value="2-enoyl-CoA Hydratase, Chain A, domain 1"/>
    <property type="match status" value="1"/>
</dbReference>
<dbReference type="AlphaFoldDB" id="A0A261UEK4"/>
<dbReference type="NCBIfam" id="NF004127">
    <property type="entry name" value="PRK05617.1"/>
    <property type="match status" value="1"/>
</dbReference>
<organism evidence="5 6">
    <name type="scientific">Bordetella genomosp. 11</name>
    <dbReference type="NCBI Taxonomy" id="1416808"/>
    <lineage>
        <taxon>Bacteria</taxon>
        <taxon>Pseudomonadati</taxon>
        <taxon>Pseudomonadota</taxon>
        <taxon>Betaproteobacteria</taxon>
        <taxon>Burkholderiales</taxon>
        <taxon>Alcaligenaceae</taxon>
        <taxon>Bordetella</taxon>
    </lineage>
</organism>
<dbReference type="EC" id="3.1.2.4" evidence="2"/>
<evidence type="ECO:0000259" key="4">
    <source>
        <dbReference type="Pfam" id="PF16113"/>
    </source>
</evidence>